<dbReference type="Proteomes" id="UP001017257">
    <property type="component" value="Chromosome"/>
</dbReference>
<protein>
    <submittedName>
        <fullName evidence="3">Heparinase II/III family protein</fullName>
    </submittedName>
</protein>
<keyword evidence="4" id="KW-1185">Reference proteome</keyword>
<evidence type="ECO:0000313" key="3">
    <source>
        <dbReference type="EMBL" id="UVF19923.1"/>
    </source>
</evidence>
<dbReference type="Pfam" id="PF07940">
    <property type="entry name" value="Hepar_II_III_C"/>
    <property type="match status" value="1"/>
</dbReference>
<gene>
    <name evidence="3" type="ORF">HPT29_001860</name>
</gene>
<dbReference type="Gene3D" id="1.50.10.100">
    <property type="entry name" value="Chondroitin AC/alginate lyase"/>
    <property type="match status" value="1"/>
</dbReference>
<evidence type="ECO:0000313" key="4">
    <source>
        <dbReference type="Proteomes" id="UP001017257"/>
    </source>
</evidence>
<dbReference type="EMBL" id="CP102845">
    <property type="protein sequence ID" value="UVF19923.1"/>
    <property type="molecule type" value="Genomic_DNA"/>
</dbReference>
<evidence type="ECO:0000259" key="2">
    <source>
        <dbReference type="Pfam" id="PF07940"/>
    </source>
</evidence>
<sequence length="591" mass="65371">MRGAPRVDFGPDRWRVYRLAAREAGRAMRESTVWSLSRLSSAPMPTRLLFAPQDLRTADPTIATDIYSGFFVFSGRAITTSGRSPFAFTPPSRAWAEALYGFGWLRHLRAAGTALAQANARSLVDEFVTSKLGDRRIACSPEITARRLMSFISQSPLILEGADHAFYQRFLKIIGQHVRTLERQVRSGALPFQQLMAGIALCYAGLCCEGLDRNLRRASRLLARELERQILADGGHVSRNPRIMVDLLFDLLPLRQMFASREVDTPDALLHAVDRMLPMVRLFRHGDGTLSHFNGMGVTAADHLATLLTYDDMRSQPIHHAPHSGYERLEAGRSLLVADVGAPPPRPLSQDAAAGCLSFEFSSAVQRIVVNCGTPTIAGPAIIQAARSTVAHSTASIDDVSSCQIVDKKGNWLQRRISAWVLRRMGPVVISGPEHVRAERSEREHVQLLSASHDGYKARFGITHERRWQLAPKGNVLEGEDSFFSDGGRAGTVQAVIRFHLAPGIRASRAQGGRVVMLVLPNREAWQFSAAPVEAELEDSVFLATAEGMRRTEQIVLTVRPAETPTVRWRFERLARTFSPGEPPDQAPELI</sequence>
<evidence type="ECO:0000256" key="1">
    <source>
        <dbReference type="ARBA" id="ARBA00004196"/>
    </source>
</evidence>
<feature type="domain" description="Heparinase II/III-like C-terminal" evidence="2">
    <location>
        <begin position="314"/>
        <end position="569"/>
    </location>
</feature>
<proteinExistence type="predicted"/>
<comment type="subcellular location">
    <subcellularLocation>
        <location evidence="1">Cell envelope</location>
    </subcellularLocation>
</comment>
<dbReference type="RefSeq" id="WP_210272249.1">
    <property type="nucleotide sequence ID" value="NZ_CP102845.1"/>
</dbReference>
<dbReference type="Gene3D" id="2.70.98.70">
    <property type="match status" value="1"/>
</dbReference>
<accession>A0ABY5RRP2</accession>
<organism evidence="3 4">
    <name type="scientific">Microvirga terrae</name>
    <dbReference type="NCBI Taxonomy" id="2740529"/>
    <lineage>
        <taxon>Bacteria</taxon>
        <taxon>Pseudomonadati</taxon>
        <taxon>Pseudomonadota</taxon>
        <taxon>Alphaproteobacteria</taxon>
        <taxon>Hyphomicrobiales</taxon>
        <taxon>Methylobacteriaceae</taxon>
        <taxon>Microvirga</taxon>
    </lineage>
</organism>
<name>A0ABY5RRP2_9HYPH</name>
<reference evidence="3" key="1">
    <citation type="submission" date="2022-08" db="EMBL/GenBank/DDBJ databases">
        <title>Microvirga terrae sp. nov., isolated from soil.</title>
        <authorList>
            <person name="Kim K.H."/>
            <person name="Seo Y.L."/>
            <person name="Kim J.M."/>
            <person name="Lee J.K."/>
            <person name="Han D.M."/>
            <person name="Jeon C.O."/>
        </authorList>
    </citation>
    <scope>NUCLEOTIDE SEQUENCE</scope>
    <source>
        <strain evidence="3">R24</strain>
    </source>
</reference>
<dbReference type="InterPro" id="IPR008929">
    <property type="entry name" value="Chondroitin_lyas"/>
</dbReference>
<dbReference type="InterPro" id="IPR012480">
    <property type="entry name" value="Hepar_II_III_C"/>
</dbReference>